<keyword evidence="4 9" id="KW-1003">Cell membrane</keyword>
<keyword evidence="7 9" id="KW-1133">Transmembrane helix</keyword>
<evidence type="ECO:0000256" key="9">
    <source>
        <dbReference type="HAMAP-Rule" id="MF_00024"/>
    </source>
</evidence>
<dbReference type="HAMAP" id="MF_00024">
    <property type="entry name" value="CobD_CbiB"/>
    <property type="match status" value="1"/>
</dbReference>
<sequence length="329" mass="35653">MLNYAWTPAVILIAVTLDVAFGEPPNRWHPVAWMGSLISWWNRVWDSRFANVKKAAGRADHRCGEFLCGCGIVVVGAVLCGMLGWVVQANANGGLGVLIQAMVLKCCFGFRSLQDAARSVATELLDKNLFKAREQLAFHLVSRDVSELSAAEVSAATIESVAENTSDSVIAPLLFFVVAGLPGALIYRFINTCDAMLGYRTERLEWLGKPAARLDDVLNVLPARITALLMVAASVGHGDRVRAWKTWRSDARATASPNAGQPMSAAAGSLGVCLEKRSHYRIGSQFPPPAAPDIERMITLYQRTIVLAVTLTCLSGYLIHWCTGLGNQP</sequence>
<accession>A0A5C6BWX4</accession>
<evidence type="ECO:0000256" key="3">
    <source>
        <dbReference type="ARBA" id="ARBA00006263"/>
    </source>
</evidence>
<dbReference type="PANTHER" id="PTHR34308">
    <property type="entry name" value="COBALAMIN BIOSYNTHESIS PROTEIN CBIB"/>
    <property type="match status" value="1"/>
</dbReference>
<evidence type="ECO:0000256" key="1">
    <source>
        <dbReference type="ARBA" id="ARBA00004651"/>
    </source>
</evidence>
<dbReference type="RefSeq" id="WP_146407202.1">
    <property type="nucleotide sequence ID" value="NZ_SJPU01000002.1"/>
</dbReference>
<evidence type="ECO:0000256" key="5">
    <source>
        <dbReference type="ARBA" id="ARBA00022573"/>
    </source>
</evidence>
<dbReference type="AlphaFoldDB" id="A0A5C6BWX4"/>
<feature type="transmembrane region" description="Helical" evidence="9">
    <location>
        <begin position="305"/>
        <end position="326"/>
    </location>
</feature>
<dbReference type="GO" id="GO:0048472">
    <property type="term" value="F:threonine-phosphate decarboxylase activity"/>
    <property type="evidence" value="ECO:0007669"/>
    <property type="project" value="InterPro"/>
</dbReference>
<evidence type="ECO:0000256" key="8">
    <source>
        <dbReference type="ARBA" id="ARBA00023136"/>
    </source>
</evidence>
<dbReference type="GO" id="GO:0015420">
    <property type="term" value="F:ABC-type vitamin B12 transporter activity"/>
    <property type="evidence" value="ECO:0007669"/>
    <property type="project" value="UniProtKB-UniRule"/>
</dbReference>
<reference evidence="10 11" key="1">
    <citation type="journal article" date="2020" name="Antonie Van Leeuwenhoek">
        <title>Rhodopirellula heiligendammensis sp. nov., Rhodopirellula pilleata sp. nov., and Rhodopirellula solitaria sp. nov. isolated from natural or artificial marine surfaces in Northern Germany and California, USA, and emended description of the genus Rhodopirellula.</title>
        <authorList>
            <person name="Kallscheuer N."/>
            <person name="Wiegand S."/>
            <person name="Jogler M."/>
            <person name="Boedeker C."/>
            <person name="Peeters S.H."/>
            <person name="Rast P."/>
            <person name="Heuer A."/>
            <person name="Jetten M.S.M."/>
            <person name="Rohde M."/>
            <person name="Jogler C."/>
        </authorList>
    </citation>
    <scope>NUCLEOTIDE SEQUENCE [LARGE SCALE GENOMIC DNA]</scope>
    <source>
        <strain evidence="10 11">Poly21</strain>
    </source>
</reference>
<dbReference type="UniPathway" id="UPA00148"/>
<dbReference type="InterPro" id="IPR004485">
    <property type="entry name" value="Cobalamin_biosynth_CobD/CbiB"/>
</dbReference>
<comment type="caution">
    <text evidence="10">The sequence shown here is derived from an EMBL/GenBank/DDBJ whole genome shotgun (WGS) entry which is preliminary data.</text>
</comment>
<comment type="caution">
    <text evidence="9">Lacks conserved residue(s) required for the propagation of feature annotation.</text>
</comment>
<comment type="function">
    <text evidence="9">Converts cobyric acid to cobinamide by the addition of aminopropanol on the F carboxylic group.</text>
</comment>
<feature type="transmembrane region" description="Helical" evidence="9">
    <location>
        <begin position="66"/>
        <end position="87"/>
    </location>
</feature>
<keyword evidence="5 9" id="KW-0169">Cobalamin biosynthesis</keyword>
<comment type="subcellular location">
    <subcellularLocation>
        <location evidence="1 9">Cell membrane</location>
        <topology evidence="1 9">Multi-pass membrane protein</topology>
    </subcellularLocation>
</comment>
<dbReference type="EMBL" id="SJPU01000002">
    <property type="protein sequence ID" value="TWU15294.1"/>
    <property type="molecule type" value="Genomic_DNA"/>
</dbReference>
<dbReference type="Proteomes" id="UP000319908">
    <property type="component" value="Unassembled WGS sequence"/>
</dbReference>
<dbReference type="GO" id="GO:0009236">
    <property type="term" value="P:cobalamin biosynthetic process"/>
    <property type="evidence" value="ECO:0007669"/>
    <property type="project" value="UniProtKB-UniRule"/>
</dbReference>
<dbReference type="Pfam" id="PF03186">
    <property type="entry name" value="CobD_Cbib"/>
    <property type="match status" value="1"/>
</dbReference>
<evidence type="ECO:0000256" key="6">
    <source>
        <dbReference type="ARBA" id="ARBA00022692"/>
    </source>
</evidence>
<dbReference type="NCBIfam" id="TIGR00380">
    <property type="entry name" value="cobal_cbiB"/>
    <property type="match status" value="1"/>
</dbReference>
<dbReference type="GO" id="GO:0005886">
    <property type="term" value="C:plasma membrane"/>
    <property type="evidence" value="ECO:0007669"/>
    <property type="project" value="UniProtKB-SubCell"/>
</dbReference>
<keyword evidence="8 9" id="KW-0472">Membrane</keyword>
<dbReference type="PANTHER" id="PTHR34308:SF1">
    <property type="entry name" value="COBALAMIN BIOSYNTHESIS PROTEIN CBIB"/>
    <property type="match status" value="1"/>
</dbReference>
<organism evidence="10 11">
    <name type="scientific">Allorhodopirellula heiligendammensis</name>
    <dbReference type="NCBI Taxonomy" id="2714739"/>
    <lineage>
        <taxon>Bacteria</taxon>
        <taxon>Pseudomonadati</taxon>
        <taxon>Planctomycetota</taxon>
        <taxon>Planctomycetia</taxon>
        <taxon>Pirellulales</taxon>
        <taxon>Pirellulaceae</taxon>
        <taxon>Allorhodopirellula</taxon>
    </lineage>
</organism>
<proteinExistence type="inferred from homology"/>
<dbReference type="OrthoDB" id="9811967at2"/>
<evidence type="ECO:0000256" key="7">
    <source>
        <dbReference type="ARBA" id="ARBA00022989"/>
    </source>
</evidence>
<protein>
    <recommendedName>
        <fullName evidence="9">Cobalamin biosynthesis protein CobD</fullName>
    </recommendedName>
</protein>
<name>A0A5C6BWX4_9BACT</name>
<evidence type="ECO:0000313" key="10">
    <source>
        <dbReference type="EMBL" id="TWU15294.1"/>
    </source>
</evidence>
<comment type="similarity">
    <text evidence="3 9">Belongs to the CobD/CbiB family.</text>
</comment>
<evidence type="ECO:0000256" key="4">
    <source>
        <dbReference type="ARBA" id="ARBA00022475"/>
    </source>
</evidence>
<evidence type="ECO:0000313" key="11">
    <source>
        <dbReference type="Proteomes" id="UP000319908"/>
    </source>
</evidence>
<gene>
    <name evidence="9" type="primary">cobD</name>
    <name evidence="10" type="ORF">Poly21_24890</name>
</gene>
<evidence type="ECO:0000256" key="2">
    <source>
        <dbReference type="ARBA" id="ARBA00004953"/>
    </source>
</evidence>
<feature type="transmembrane region" description="Helical" evidence="9">
    <location>
        <begin position="169"/>
        <end position="190"/>
    </location>
</feature>
<keyword evidence="11" id="KW-1185">Reference proteome</keyword>
<comment type="pathway">
    <text evidence="2 9">Cofactor biosynthesis; adenosylcobalamin biosynthesis.</text>
</comment>
<keyword evidence="6 9" id="KW-0812">Transmembrane</keyword>